<organism evidence="1 2">
    <name type="scientific">Dendrobium nobile</name>
    <name type="common">Orchid</name>
    <dbReference type="NCBI Taxonomy" id="94219"/>
    <lineage>
        <taxon>Eukaryota</taxon>
        <taxon>Viridiplantae</taxon>
        <taxon>Streptophyta</taxon>
        <taxon>Embryophyta</taxon>
        <taxon>Tracheophyta</taxon>
        <taxon>Spermatophyta</taxon>
        <taxon>Magnoliopsida</taxon>
        <taxon>Liliopsida</taxon>
        <taxon>Asparagales</taxon>
        <taxon>Orchidaceae</taxon>
        <taxon>Epidendroideae</taxon>
        <taxon>Malaxideae</taxon>
        <taxon>Dendrobiinae</taxon>
        <taxon>Dendrobium</taxon>
    </lineage>
</organism>
<dbReference type="SMR" id="A0A8T3AP76"/>
<keyword evidence="2" id="KW-1185">Reference proteome</keyword>
<reference evidence="1" key="1">
    <citation type="journal article" date="2022" name="Front. Genet.">
        <title>Chromosome-Scale Assembly of the Dendrobium nobile Genome Provides Insights Into the Molecular Mechanism of the Biosynthesis of the Medicinal Active Ingredient of Dendrobium.</title>
        <authorList>
            <person name="Xu Q."/>
            <person name="Niu S.-C."/>
            <person name="Li K.-L."/>
            <person name="Zheng P.-J."/>
            <person name="Zhang X.-J."/>
            <person name="Jia Y."/>
            <person name="Liu Y."/>
            <person name="Niu Y.-X."/>
            <person name="Yu L.-H."/>
            <person name="Chen D.-F."/>
            <person name="Zhang G.-Q."/>
        </authorList>
    </citation>
    <scope>NUCLEOTIDE SEQUENCE</scope>
    <source>
        <tissue evidence="1">Leaf</tissue>
    </source>
</reference>
<dbReference type="GO" id="GO:0003676">
    <property type="term" value="F:nucleic acid binding"/>
    <property type="evidence" value="ECO:0007669"/>
    <property type="project" value="InterPro"/>
</dbReference>
<sequence length="90" mass="10381">METINQSLGNLLRCFVGKNIRQRDQILAQVEFTFNRSTTQATTKSPSEIVYGSNPKHYLILFHKCQPPISVLKEHNDVLKFRNCTNKSEN</sequence>
<protein>
    <submittedName>
        <fullName evidence="1">Uncharacterized protein</fullName>
    </submittedName>
</protein>
<dbReference type="EMBL" id="JAGYWB010000015">
    <property type="protein sequence ID" value="KAI0497814.1"/>
    <property type="molecule type" value="Genomic_DNA"/>
</dbReference>
<accession>A0A8T3AP76</accession>
<gene>
    <name evidence="1" type="ORF">KFK09_021051</name>
</gene>
<dbReference type="AlphaFoldDB" id="A0A8T3AP76"/>
<evidence type="ECO:0000313" key="1">
    <source>
        <dbReference type="EMBL" id="KAI0497814.1"/>
    </source>
</evidence>
<proteinExistence type="predicted"/>
<evidence type="ECO:0000313" key="2">
    <source>
        <dbReference type="Proteomes" id="UP000829196"/>
    </source>
</evidence>
<dbReference type="Gene3D" id="3.30.420.10">
    <property type="entry name" value="Ribonuclease H-like superfamily/Ribonuclease H"/>
    <property type="match status" value="1"/>
</dbReference>
<name>A0A8T3AP76_DENNO</name>
<dbReference type="InterPro" id="IPR036397">
    <property type="entry name" value="RNaseH_sf"/>
</dbReference>
<comment type="caution">
    <text evidence="1">The sequence shown here is derived from an EMBL/GenBank/DDBJ whole genome shotgun (WGS) entry which is preliminary data.</text>
</comment>
<dbReference type="Proteomes" id="UP000829196">
    <property type="component" value="Unassembled WGS sequence"/>
</dbReference>